<reference evidence="10 11" key="1">
    <citation type="submission" date="2023-03" db="EMBL/GenBank/DDBJ databases">
        <title>YIM 152171 draft genome.</title>
        <authorList>
            <person name="Yang Z."/>
        </authorList>
    </citation>
    <scope>NUCLEOTIDE SEQUENCE [LARGE SCALE GENOMIC DNA]</scope>
    <source>
        <strain evidence="10 11">YIM 152171</strain>
    </source>
</reference>
<accession>A0AAP3XQ60</accession>
<comment type="subcellular location">
    <subcellularLocation>
        <location evidence="1">Cell inner membrane</location>
        <topology evidence="1">Multi-pass membrane protein</topology>
    </subcellularLocation>
    <subcellularLocation>
        <location evidence="8">Cell membrane</location>
        <topology evidence="8">Multi-pass membrane protein</topology>
    </subcellularLocation>
</comment>
<dbReference type="Gene3D" id="1.10.3720.10">
    <property type="entry name" value="MetI-like"/>
    <property type="match status" value="1"/>
</dbReference>
<evidence type="ECO:0000256" key="2">
    <source>
        <dbReference type="ARBA" id="ARBA00022448"/>
    </source>
</evidence>
<comment type="similarity">
    <text evidence="8">Belongs to the binding-protein-dependent transport system permease family.</text>
</comment>
<keyword evidence="4" id="KW-0997">Cell inner membrane</keyword>
<sequence>MTGSRKAAWIIGAIVAFDLLFLALPTLVVLVASFTPGTIITFPPPGFSLRWYGNLLQARDFADALWRSLQVGLVCTALSLPAGTLAALALARFRLRFATGLQIYLLLPFTIPLVVSGVGLMLVFGRLGWLGAVWPVGVAACVINLPFMIWAVAASVNHLDPDLENAAANCGAPPVHSFFTVTLPAVAPGILTGALIMFILAINEFLVSLMLTDARTVTLPVLVYNAIRSIITPDLAAVSVVYVILAVAAIWLLDRLVGLDIFLKSKQG</sequence>
<feature type="transmembrane region" description="Helical" evidence="8">
    <location>
        <begin position="7"/>
        <end position="34"/>
    </location>
</feature>
<name>A0AAP3XQ60_9PROT</name>
<evidence type="ECO:0000256" key="4">
    <source>
        <dbReference type="ARBA" id="ARBA00022519"/>
    </source>
</evidence>
<dbReference type="RefSeq" id="WP_327787517.1">
    <property type="nucleotide sequence ID" value="NZ_JARGEQ010000008.1"/>
</dbReference>
<evidence type="ECO:0000313" key="11">
    <source>
        <dbReference type="Proteomes" id="UP001301140"/>
    </source>
</evidence>
<feature type="transmembrane region" description="Helical" evidence="8">
    <location>
        <begin position="177"/>
        <end position="199"/>
    </location>
</feature>
<keyword evidence="11" id="KW-1185">Reference proteome</keyword>
<dbReference type="PANTHER" id="PTHR43357:SF4">
    <property type="entry name" value="INNER MEMBRANE ABC TRANSPORTER PERMEASE PROTEIN YDCV"/>
    <property type="match status" value="1"/>
</dbReference>
<feature type="transmembrane region" description="Helical" evidence="8">
    <location>
        <begin position="136"/>
        <end position="156"/>
    </location>
</feature>
<dbReference type="EMBL" id="JARGEQ010000008">
    <property type="protein sequence ID" value="MDF1585106.1"/>
    <property type="molecule type" value="Genomic_DNA"/>
</dbReference>
<dbReference type="SUPFAM" id="SSF161098">
    <property type="entry name" value="MetI-like"/>
    <property type="match status" value="1"/>
</dbReference>
<dbReference type="PANTHER" id="PTHR43357">
    <property type="entry name" value="INNER MEMBRANE ABC TRANSPORTER PERMEASE PROTEIN YDCV"/>
    <property type="match status" value="1"/>
</dbReference>
<gene>
    <name evidence="10" type="ORF">PZ740_01750</name>
</gene>
<dbReference type="Pfam" id="PF00528">
    <property type="entry name" value="BPD_transp_1"/>
    <property type="match status" value="1"/>
</dbReference>
<feature type="domain" description="ABC transmembrane type-1" evidence="9">
    <location>
        <begin position="65"/>
        <end position="253"/>
    </location>
</feature>
<evidence type="ECO:0000256" key="6">
    <source>
        <dbReference type="ARBA" id="ARBA00022989"/>
    </source>
</evidence>
<keyword evidence="6 8" id="KW-1133">Transmembrane helix</keyword>
<dbReference type="GO" id="GO:0005886">
    <property type="term" value="C:plasma membrane"/>
    <property type="evidence" value="ECO:0007669"/>
    <property type="project" value="UniProtKB-SubCell"/>
</dbReference>
<organism evidence="10 11">
    <name type="scientific">Marinimicrococcus flavescens</name>
    <dbReference type="NCBI Taxonomy" id="3031815"/>
    <lineage>
        <taxon>Bacteria</taxon>
        <taxon>Pseudomonadati</taxon>
        <taxon>Pseudomonadota</taxon>
        <taxon>Alphaproteobacteria</taxon>
        <taxon>Geminicoccales</taxon>
        <taxon>Geminicoccaceae</taxon>
        <taxon>Marinimicrococcus</taxon>
    </lineage>
</organism>
<keyword evidence="5 8" id="KW-0812">Transmembrane</keyword>
<keyword evidence="7 8" id="KW-0472">Membrane</keyword>
<dbReference type="Proteomes" id="UP001301140">
    <property type="component" value="Unassembled WGS sequence"/>
</dbReference>
<comment type="caution">
    <text evidence="10">The sequence shown here is derived from an EMBL/GenBank/DDBJ whole genome shotgun (WGS) entry which is preliminary data.</text>
</comment>
<dbReference type="PROSITE" id="PS50928">
    <property type="entry name" value="ABC_TM1"/>
    <property type="match status" value="1"/>
</dbReference>
<protein>
    <submittedName>
        <fullName evidence="10">ABC transporter permease</fullName>
    </submittedName>
</protein>
<evidence type="ECO:0000256" key="1">
    <source>
        <dbReference type="ARBA" id="ARBA00004429"/>
    </source>
</evidence>
<evidence type="ECO:0000256" key="8">
    <source>
        <dbReference type="RuleBase" id="RU363032"/>
    </source>
</evidence>
<dbReference type="InterPro" id="IPR035906">
    <property type="entry name" value="MetI-like_sf"/>
</dbReference>
<feature type="transmembrane region" description="Helical" evidence="8">
    <location>
        <begin position="69"/>
        <end position="91"/>
    </location>
</feature>
<evidence type="ECO:0000313" key="10">
    <source>
        <dbReference type="EMBL" id="MDF1585106.1"/>
    </source>
</evidence>
<proteinExistence type="inferred from homology"/>
<dbReference type="GO" id="GO:0055085">
    <property type="term" value="P:transmembrane transport"/>
    <property type="evidence" value="ECO:0007669"/>
    <property type="project" value="InterPro"/>
</dbReference>
<keyword evidence="2 8" id="KW-0813">Transport</keyword>
<evidence type="ECO:0000256" key="3">
    <source>
        <dbReference type="ARBA" id="ARBA00022475"/>
    </source>
</evidence>
<evidence type="ECO:0000256" key="5">
    <source>
        <dbReference type="ARBA" id="ARBA00022692"/>
    </source>
</evidence>
<dbReference type="AlphaFoldDB" id="A0AAP3XQ60"/>
<keyword evidence="3" id="KW-1003">Cell membrane</keyword>
<dbReference type="CDD" id="cd06261">
    <property type="entry name" value="TM_PBP2"/>
    <property type="match status" value="1"/>
</dbReference>
<evidence type="ECO:0000256" key="7">
    <source>
        <dbReference type="ARBA" id="ARBA00023136"/>
    </source>
</evidence>
<feature type="transmembrane region" description="Helical" evidence="8">
    <location>
        <begin position="235"/>
        <end position="253"/>
    </location>
</feature>
<dbReference type="InterPro" id="IPR000515">
    <property type="entry name" value="MetI-like"/>
</dbReference>
<evidence type="ECO:0000259" key="9">
    <source>
        <dbReference type="PROSITE" id="PS50928"/>
    </source>
</evidence>
<feature type="transmembrane region" description="Helical" evidence="8">
    <location>
        <begin position="103"/>
        <end position="124"/>
    </location>
</feature>